<dbReference type="InterPro" id="IPR036866">
    <property type="entry name" value="RibonucZ/Hydroxyglut_hydro"/>
</dbReference>
<evidence type="ECO:0000256" key="5">
    <source>
        <dbReference type="ARBA" id="ARBA00022723"/>
    </source>
</evidence>
<dbReference type="HAMAP" id="MF_01818">
    <property type="entry name" value="RNase_Z_BN"/>
    <property type="match status" value="1"/>
</dbReference>
<keyword evidence="10" id="KW-0732">Signal</keyword>
<dbReference type="Proteomes" id="UP000053477">
    <property type="component" value="Unassembled WGS sequence"/>
</dbReference>
<dbReference type="SUPFAM" id="SSF56281">
    <property type="entry name" value="Metallo-hydrolase/oxidoreductase"/>
    <property type="match status" value="1"/>
</dbReference>
<evidence type="ECO:0000256" key="8">
    <source>
        <dbReference type="ARBA" id="ARBA00022833"/>
    </source>
</evidence>
<feature type="compositionally biased region" description="Basic and acidic residues" evidence="9">
    <location>
        <begin position="313"/>
        <end position="327"/>
    </location>
</feature>
<keyword evidence="12" id="KW-1185">Reference proteome</keyword>
<evidence type="ECO:0000256" key="2">
    <source>
        <dbReference type="ARBA" id="ARBA00011738"/>
    </source>
</evidence>
<dbReference type="OrthoDB" id="527344at2759"/>
<feature type="chain" id="PRO_5005202446" evidence="10">
    <location>
        <begin position="28"/>
        <end position="404"/>
    </location>
</feature>
<dbReference type="PANTHER" id="PTHR46018">
    <property type="entry name" value="ZINC PHOSPHODIESTERASE ELAC PROTEIN 1"/>
    <property type="match status" value="1"/>
</dbReference>
<keyword evidence="5" id="KW-0479">Metal-binding</keyword>
<dbReference type="Pfam" id="PF23023">
    <property type="entry name" value="Anti-Pycsar_Apyc1"/>
    <property type="match status" value="1"/>
</dbReference>
<gene>
    <name evidence="11" type="ORF">SCHPADRAFT_829128</name>
</gene>
<evidence type="ECO:0000256" key="3">
    <source>
        <dbReference type="ARBA" id="ARBA00022694"/>
    </source>
</evidence>
<dbReference type="GO" id="GO:0005634">
    <property type="term" value="C:nucleus"/>
    <property type="evidence" value="ECO:0007669"/>
    <property type="project" value="TreeGrafter"/>
</dbReference>
<keyword evidence="3" id="KW-0819">tRNA processing</keyword>
<dbReference type="STRING" id="27342.A0A0H2S7B1"/>
<dbReference type="EMBL" id="KQ085972">
    <property type="protein sequence ID" value="KLO12741.1"/>
    <property type="molecule type" value="Genomic_DNA"/>
</dbReference>
<dbReference type="PANTHER" id="PTHR46018:SF2">
    <property type="entry name" value="ZINC PHOSPHODIESTERASE ELAC PROTEIN 1"/>
    <property type="match status" value="1"/>
</dbReference>
<keyword evidence="7 11" id="KW-0378">Hydrolase</keyword>
<name>A0A0H2S7B1_9AGAM</name>
<dbReference type="GO" id="GO:0042781">
    <property type="term" value="F:3'-tRNA processing endoribonuclease activity"/>
    <property type="evidence" value="ECO:0007669"/>
    <property type="project" value="TreeGrafter"/>
</dbReference>
<organism evidence="11 12">
    <name type="scientific">Schizopora paradoxa</name>
    <dbReference type="NCBI Taxonomy" id="27342"/>
    <lineage>
        <taxon>Eukaryota</taxon>
        <taxon>Fungi</taxon>
        <taxon>Dikarya</taxon>
        <taxon>Basidiomycota</taxon>
        <taxon>Agaricomycotina</taxon>
        <taxon>Agaricomycetes</taxon>
        <taxon>Hymenochaetales</taxon>
        <taxon>Schizoporaceae</taxon>
        <taxon>Schizopora</taxon>
    </lineage>
</organism>
<keyword evidence="6" id="KW-0255">Endonuclease</keyword>
<keyword evidence="8" id="KW-0862">Zinc</keyword>
<comment type="cofactor">
    <cofactor evidence="1">
        <name>Zn(2+)</name>
        <dbReference type="ChEBI" id="CHEBI:29105"/>
    </cofactor>
</comment>
<evidence type="ECO:0000256" key="6">
    <source>
        <dbReference type="ARBA" id="ARBA00022759"/>
    </source>
</evidence>
<comment type="subunit">
    <text evidence="2">Homodimer.</text>
</comment>
<dbReference type="GO" id="GO:0046872">
    <property type="term" value="F:metal ion binding"/>
    <property type="evidence" value="ECO:0007669"/>
    <property type="project" value="UniProtKB-KW"/>
</dbReference>
<evidence type="ECO:0000256" key="7">
    <source>
        <dbReference type="ARBA" id="ARBA00022801"/>
    </source>
</evidence>
<dbReference type="AlphaFoldDB" id="A0A0H2S7B1"/>
<evidence type="ECO:0000313" key="12">
    <source>
        <dbReference type="Proteomes" id="UP000053477"/>
    </source>
</evidence>
<sequence>MPPTRTNAMSTIALQNISITFLGTASAQPSSSRNHSALALTLGGRGDVWLFDCGEATQHQVQKSDVKMGKIKKVFITHTHGDHMFGIGPLLAGCLNGMGGTVEGIEDKRLRAEAIQELDPIEIYGPIGTRAYIRSVLLYTHTRLEGRYVVHELRFPKDPPHGDFTSLPPHRCELEGRNILQNFDPQSSSGHGVWNDIHVDDLVSVSAAPILHSVACVGYVVNEAPLPEKMNPSDYVPHIKRNKAPMSHLQTLQRGEDITLEDGTVLKGVGKRPGRKIAILGDTYDPSPIIPLSQGADLLVHEATNAYLPGVDPHAHEEDTEEGVEKRTKSRGHSTPQMAGRFAKLIRARRLALNHFSARYKGDDDTNEESKSIMGAIRELAEKEFGGEVVCARDLMTINVPRVK</sequence>
<dbReference type="InParanoid" id="A0A0H2S7B1"/>
<reference evidence="11 12" key="1">
    <citation type="submission" date="2015-04" db="EMBL/GenBank/DDBJ databases">
        <title>Complete genome sequence of Schizopora paradoxa KUC8140, a cosmopolitan wood degrader in East Asia.</title>
        <authorList>
            <consortium name="DOE Joint Genome Institute"/>
            <person name="Min B."/>
            <person name="Park H."/>
            <person name="Jang Y."/>
            <person name="Kim J.-J."/>
            <person name="Kim K.H."/>
            <person name="Pangilinan J."/>
            <person name="Lipzen A."/>
            <person name="Riley R."/>
            <person name="Grigoriev I.V."/>
            <person name="Spatafora J.W."/>
            <person name="Choi I.-G."/>
        </authorList>
    </citation>
    <scope>NUCLEOTIDE SEQUENCE [LARGE SCALE GENOMIC DNA]</scope>
    <source>
        <strain evidence="11 12">KUC8140</strain>
    </source>
</reference>
<feature type="region of interest" description="Disordered" evidence="9">
    <location>
        <begin position="310"/>
        <end position="336"/>
    </location>
</feature>
<dbReference type="Gene3D" id="3.60.15.10">
    <property type="entry name" value="Ribonuclease Z/Hydroxyacylglutathione hydrolase-like"/>
    <property type="match status" value="1"/>
</dbReference>
<dbReference type="InterPro" id="IPR013471">
    <property type="entry name" value="RNase_Z/BN"/>
</dbReference>
<dbReference type="CDD" id="cd07717">
    <property type="entry name" value="RNaseZ_ZiPD-like_MBL-fold"/>
    <property type="match status" value="1"/>
</dbReference>
<evidence type="ECO:0000256" key="9">
    <source>
        <dbReference type="SAM" id="MobiDB-lite"/>
    </source>
</evidence>
<evidence type="ECO:0000256" key="4">
    <source>
        <dbReference type="ARBA" id="ARBA00022722"/>
    </source>
</evidence>
<evidence type="ECO:0000256" key="1">
    <source>
        <dbReference type="ARBA" id="ARBA00001947"/>
    </source>
</evidence>
<accession>A0A0H2S7B1</accession>
<feature type="signal peptide" evidence="10">
    <location>
        <begin position="1"/>
        <end position="27"/>
    </location>
</feature>
<evidence type="ECO:0000313" key="11">
    <source>
        <dbReference type="EMBL" id="KLO12741.1"/>
    </source>
</evidence>
<proteinExistence type="inferred from homology"/>
<evidence type="ECO:0000256" key="10">
    <source>
        <dbReference type="SAM" id="SignalP"/>
    </source>
</evidence>
<keyword evidence="4" id="KW-0540">Nuclease</keyword>
<protein>
    <submittedName>
        <fullName evidence="11">Metallo-hydrolase/oxidoreductase</fullName>
    </submittedName>
</protein>